<dbReference type="CDD" id="cd06257">
    <property type="entry name" value="DnaJ"/>
    <property type="match status" value="1"/>
</dbReference>
<feature type="transmembrane region" description="Helical" evidence="2">
    <location>
        <begin position="169"/>
        <end position="193"/>
    </location>
</feature>
<feature type="transmembrane region" description="Helical" evidence="2">
    <location>
        <begin position="233"/>
        <end position="251"/>
    </location>
</feature>
<proteinExistence type="predicted"/>
<protein>
    <submittedName>
        <fullName evidence="4">DnaJ domain-containing protein</fullName>
    </submittedName>
</protein>
<keyword evidence="2" id="KW-0812">Transmembrane</keyword>
<dbReference type="Gene3D" id="1.10.287.110">
    <property type="entry name" value="DnaJ domain"/>
    <property type="match status" value="1"/>
</dbReference>
<gene>
    <name evidence="4" type="ORF">AAA083_02045</name>
</gene>
<keyword evidence="5" id="KW-1185">Reference proteome</keyword>
<dbReference type="Proteomes" id="UP001487305">
    <property type="component" value="Unassembled WGS sequence"/>
</dbReference>
<keyword evidence="2" id="KW-0472">Membrane</keyword>
<feature type="compositionally biased region" description="Low complexity" evidence="1">
    <location>
        <begin position="73"/>
        <end position="88"/>
    </location>
</feature>
<feature type="compositionally biased region" description="Basic and acidic residues" evidence="1">
    <location>
        <begin position="28"/>
        <end position="70"/>
    </location>
</feature>
<comment type="caution">
    <text evidence="4">The sequence shown here is derived from an EMBL/GenBank/DDBJ whole genome shotgun (WGS) entry which is preliminary data.</text>
</comment>
<dbReference type="RefSeq" id="WP_102375338.1">
    <property type="nucleotide sequence ID" value="NZ_JBBNOP010000001.1"/>
</dbReference>
<dbReference type="SMART" id="SM00271">
    <property type="entry name" value="DnaJ"/>
    <property type="match status" value="1"/>
</dbReference>
<dbReference type="SUPFAM" id="SSF46565">
    <property type="entry name" value="Chaperone J-domain"/>
    <property type="match status" value="1"/>
</dbReference>
<name>A0ABV1J9L5_9ACTN</name>
<dbReference type="InterPro" id="IPR050817">
    <property type="entry name" value="DjlA_DnaK_co-chaperone"/>
</dbReference>
<organism evidence="4 5">
    <name type="scientific">Raoultibacter massiliensis</name>
    <dbReference type="NCBI Taxonomy" id="1852371"/>
    <lineage>
        <taxon>Bacteria</taxon>
        <taxon>Bacillati</taxon>
        <taxon>Actinomycetota</taxon>
        <taxon>Coriobacteriia</taxon>
        <taxon>Eggerthellales</taxon>
        <taxon>Eggerthellaceae</taxon>
        <taxon>Raoultibacter</taxon>
    </lineage>
</organism>
<feature type="domain" description="J" evidence="3">
    <location>
        <begin position="5"/>
        <end position="83"/>
    </location>
</feature>
<evidence type="ECO:0000256" key="2">
    <source>
        <dbReference type="SAM" id="Phobius"/>
    </source>
</evidence>
<keyword evidence="2" id="KW-1133">Transmembrane helix</keyword>
<evidence type="ECO:0000313" key="4">
    <source>
        <dbReference type="EMBL" id="MEQ3361753.1"/>
    </source>
</evidence>
<reference evidence="4 5" key="1">
    <citation type="submission" date="2024-04" db="EMBL/GenBank/DDBJ databases">
        <title>Human intestinal bacterial collection.</title>
        <authorList>
            <person name="Pauvert C."/>
            <person name="Hitch T.C.A."/>
            <person name="Clavel T."/>
        </authorList>
    </citation>
    <scope>NUCLEOTIDE SEQUENCE [LARGE SCALE GENOMIC DNA]</scope>
    <source>
        <strain evidence="4 5">CLA-KB-H42</strain>
    </source>
</reference>
<evidence type="ECO:0000259" key="3">
    <source>
        <dbReference type="PROSITE" id="PS50076"/>
    </source>
</evidence>
<dbReference type="PROSITE" id="PS50076">
    <property type="entry name" value="DNAJ_2"/>
    <property type="match status" value="1"/>
</dbReference>
<dbReference type="Pfam" id="PF00226">
    <property type="entry name" value="DnaJ"/>
    <property type="match status" value="1"/>
</dbReference>
<dbReference type="EMBL" id="JBBNOP010000001">
    <property type="protein sequence ID" value="MEQ3361753.1"/>
    <property type="molecule type" value="Genomic_DNA"/>
</dbReference>
<evidence type="ECO:0000256" key="1">
    <source>
        <dbReference type="SAM" id="MobiDB-lite"/>
    </source>
</evidence>
<sequence>MKKSEALRILGLQDGATDDEVKKAHRAKVIEHHPDKYAQDPEKHAWAEEQTKRINEARDVLISRKWEPEYGRGPYANPYNPYGNPYGASPSRGQGGQGTPGSSNPYGDPFSGWPFGGGQGQSTWVWTSWDGAAQAGNPFDPFGATQPRKTPAEQKADAEKDLRTEIGVIAIKLVCLAVLSVFASVASGLFLYVAASIIYGLWKRLGSCLIAFFFPIALVGAPFLMLIAPRAGAVTFGLAIFFALAVLFDIVNMRNAVGVYLAARKAASSAK</sequence>
<dbReference type="PRINTS" id="PR00625">
    <property type="entry name" value="JDOMAIN"/>
</dbReference>
<dbReference type="InterPro" id="IPR001623">
    <property type="entry name" value="DnaJ_domain"/>
</dbReference>
<feature type="transmembrane region" description="Helical" evidence="2">
    <location>
        <begin position="205"/>
        <end position="227"/>
    </location>
</feature>
<evidence type="ECO:0000313" key="5">
    <source>
        <dbReference type="Proteomes" id="UP001487305"/>
    </source>
</evidence>
<dbReference type="InterPro" id="IPR036869">
    <property type="entry name" value="J_dom_sf"/>
</dbReference>
<feature type="region of interest" description="Disordered" evidence="1">
    <location>
        <begin position="1"/>
        <end position="112"/>
    </location>
</feature>
<accession>A0ABV1J9L5</accession>
<dbReference type="PANTHER" id="PTHR24074">
    <property type="entry name" value="CO-CHAPERONE PROTEIN DJLA"/>
    <property type="match status" value="1"/>
</dbReference>